<dbReference type="RefSeq" id="WP_136853502.1">
    <property type="nucleotide sequence ID" value="NZ_SWCI01000007.1"/>
</dbReference>
<dbReference type="GO" id="GO:0005886">
    <property type="term" value="C:plasma membrane"/>
    <property type="evidence" value="ECO:0007669"/>
    <property type="project" value="UniProtKB-SubCell"/>
</dbReference>
<keyword evidence="3 9" id="KW-0812">Transmembrane</keyword>
<feature type="transmembrane region" description="Helical" evidence="9">
    <location>
        <begin position="89"/>
        <end position="112"/>
    </location>
</feature>
<keyword evidence="2" id="KW-1003">Cell membrane</keyword>
<dbReference type="InterPro" id="IPR050448">
    <property type="entry name" value="OpgB/LTA_synthase_biosynth"/>
</dbReference>
<evidence type="ECO:0000256" key="9">
    <source>
        <dbReference type="SAM" id="Phobius"/>
    </source>
</evidence>
<sequence>MLDNLRRRMGLLYPIVSALGVALLVMTLSRAGLALWQWDRVSAADGWGTLFVGGLRVDLSTLCYLLMLPALLTVLMAGEGPLGRNVLKLLRLFLVVALWFVVFMELATPSFILEYDLRPNRLFYEYLGYPHEVFAMLWSGYKTELFIGLLVSNLTLWLAWHASGRWTRQLAVPKWYWRPLLALLVVVIGVGGARSSLGHRPLNPALVAYSTDPLMNDLVLNSAYAVAFALKQSGSEDSAFQYYPNMTRQEIVQRVREATNLGASDFVSKAFPTLAEHPASYAGKPKNLVILLQESLGARYVGALGGLPLTPNLDTLIAQGWSFNRLYATGTRSVRGIEAVTTGFSPTPTRAVVKLSDSQRNFFSIADLLRSHGYHTQFIYGGESHFDNMKSFFLGNGFVDMQDRPTFGSLAFEGAWGASDEDLYVKAHRQFSQLHRQGQPFFSLVFTSSNHSPFDYPKGRIEPYNQPDQTRENAAKYSDWALGQFMAKARASDYWKDTLFLVVADHDSRTYGDKLVPINHFRIPAVIVGEGIAPRQDDRLASQMDLAPTLMSLIGISDQHPMIGHDLTREVPREKLRAMMQFYKNFAWMNDDNQVVIYQPEQAAQGFRYDPQTDRLSPAPVSEELARTALANALWGSLAYGEGLYPGVDRRLREAGQAVSAGLGLAAGAP</sequence>
<feature type="transmembrane region" description="Helical" evidence="9">
    <location>
        <begin position="175"/>
        <end position="193"/>
    </location>
</feature>
<feature type="binding site" evidence="8">
    <location>
        <position position="294"/>
    </location>
    <ligand>
        <name>Mn(2+)</name>
        <dbReference type="ChEBI" id="CHEBI:29035"/>
    </ligand>
</feature>
<dbReference type="PANTHER" id="PTHR47371">
    <property type="entry name" value="LIPOTEICHOIC ACID SYNTHASE"/>
    <property type="match status" value="1"/>
</dbReference>
<dbReference type="PIRSF" id="PIRSF005091">
    <property type="entry name" value="Mmb_sulf_HI1246"/>
    <property type="match status" value="1"/>
</dbReference>
<feature type="domain" description="Sulfatase N-terminal" evidence="10">
    <location>
        <begin position="286"/>
        <end position="556"/>
    </location>
</feature>
<evidence type="ECO:0000256" key="5">
    <source>
        <dbReference type="ARBA" id="ARBA00023136"/>
    </source>
</evidence>
<feature type="active site" evidence="6">
    <location>
        <position position="333"/>
    </location>
</feature>
<evidence type="ECO:0000256" key="4">
    <source>
        <dbReference type="ARBA" id="ARBA00022989"/>
    </source>
</evidence>
<organism evidence="11 12">
    <name type="scientific">Ferrimonas sediminicola</name>
    <dbReference type="NCBI Taxonomy" id="2569538"/>
    <lineage>
        <taxon>Bacteria</taxon>
        <taxon>Pseudomonadati</taxon>
        <taxon>Pseudomonadota</taxon>
        <taxon>Gammaproteobacteria</taxon>
        <taxon>Alteromonadales</taxon>
        <taxon>Ferrimonadaceae</taxon>
        <taxon>Ferrimonas</taxon>
    </lineage>
</organism>
<feature type="transmembrane region" description="Helical" evidence="9">
    <location>
        <begin position="57"/>
        <end position="77"/>
    </location>
</feature>
<dbReference type="PANTHER" id="PTHR47371:SF3">
    <property type="entry name" value="PHOSPHOGLYCEROL TRANSFERASE I"/>
    <property type="match status" value="1"/>
</dbReference>
<dbReference type="Proteomes" id="UP000305674">
    <property type="component" value="Unassembled WGS sequence"/>
</dbReference>
<dbReference type="GO" id="GO:0046872">
    <property type="term" value="F:metal ion binding"/>
    <property type="evidence" value="ECO:0007669"/>
    <property type="project" value="UniProtKB-KW"/>
</dbReference>
<dbReference type="Gene3D" id="3.40.720.10">
    <property type="entry name" value="Alkaline Phosphatase, subunit A"/>
    <property type="match status" value="1"/>
</dbReference>
<feature type="binding site" evidence="8">
    <location>
        <position position="506"/>
    </location>
    <ligand>
        <name>Mn(2+)</name>
        <dbReference type="ChEBI" id="CHEBI:29035"/>
    </ligand>
</feature>
<dbReference type="InterPro" id="IPR017850">
    <property type="entry name" value="Alkaline_phosphatase_core_sf"/>
</dbReference>
<protein>
    <submittedName>
        <fullName evidence="11">LTA synthase family protein</fullName>
    </submittedName>
</protein>
<gene>
    <name evidence="11" type="ORF">FCL40_11795</name>
</gene>
<keyword evidence="7" id="KW-0464">Manganese</keyword>
<dbReference type="SUPFAM" id="SSF53649">
    <property type="entry name" value="Alkaline phosphatase-like"/>
    <property type="match status" value="1"/>
</dbReference>
<feature type="transmembrane region" description="Helical" evidence="9">
    <location>
        <begin position="145"/>
        <end position="163"/>
    </location>
</feature>
<keyword evidence="5 9" id="KW-0472">Membrane</keyword>
<dbReference type="EMBL" id="SWCI01000007">
    <property type="protein sequence ID" value="TKB48391.1"/>
    <property type="molecule type" value="Genomic_DNA"/>
</dbReference>
<name>A0A4U1BBS0_9GAMM</name>
<keyword evidence="4 9" id="KW-1133">Transmembrane helix</keyword>
<dbReference type="OrthoDB" id="9760224at2"/>
<evidence type="ECO:0000313" key="11">
    <source>
        <dbReference type="EMBL" id="TKB48391.1"/>
    </source>
</evidence>
<evidence type="ECO:0000256" key="1">
    <source>
        <dbReference type="ARBA" id="ARBA00004651"/>
    </source>
</evidence>
<dbReference type="InterPro" id="IPR000917">
    <property type="entry name" value="Sulfatase_N"/>
</dbReference>
<reference evidence="11 12" key="1">
    <citation type="submission" date="2019-04" db="EMBL/GenBank/DDBJ databases">
        <authorList>
            <person name="Hwang J.C."/>
        </authorList>
    </citation>
    <scope>NUCLEOTIDE SEQUENCE [LARGE SCALE GENOMIC DNA]</scope>
    <source>
        <strain evidence="11 12">IMCC35001</strain>
    </source>
</reference>
<feature type="binding site" evidence="8">
    <location>
        <position position="505"/>
    </location>
    <ligand>
        <name>Mn(2+)</name>
        <dbReference type="ChEBI" id="CHEBI:29035"/>
    </ligand>
</feature>
<dbReference type="Gene3D" id="3.30.1120.80">
    <property type="match status" value="1"/>
</dbReference>
<dbReference type="CDD" id="cd16015">
    <property type="entry name" value="LTA_synthase"/>
    <property type="match status" value="1"/>
</dbReference>
<feature type="transmembrane region" description="Helical" evidence="9">
    <location>
        <begin position="12"/>
        <end position="37"/>
    </location>
</feature>
<keyword evidence="7" id="KW-0479">Metal-binding</keyword>
<evidence type="ECO:0000256" key="7">
    <source>
        <dbReference type="PIRSR" id="PIRSR005091-2"/>
    </source>
</evidence>
<evidence type="ECO:0000313" key="12">
    <source>
        <dbReference type="Proteomes" id="UP000305674"/>
    </source>
</evidence>
<proteinExistence type="predicted"/>
<comment type="caution">
    <text evidence="11">The sequence shown here is derived from an EMBL/GenBank/DDBJ whole genome shotgun (WGS) entry which is preliminary data.</text>
</comment>
<keyword evidence="12" id="KW-1185">Reference proteome</keyword>
<accession>A0A4U1BBS0</accession>
<evidence type="ECO:0000259" key="10">
    <source>
        <dbReference type="Pfam" id="PF00884"/>
    </source>
</evidence>
<evidence type="ECO:0000256" key="6">
    <source>
        <dbReference type="PIRSR" id="PIRSR005091-1"/>
    </source>
</evidence>
<dbReference type="InterPro" id="IPR012160">
    <property type="entry name" value="LtaS-like"/>
</dbReference>
<evidence type="ECO:0000256" key="8">
    <source>
        <dbReference type="PIRSR" id="PIRSR005091-3"/>
    </source>
</evidence>
<dbReference type="AlphaFoldDB" id="A0A4U1BBS0"/>
<feature type="binding site" evidence="7">
    <location>
        <position position="451"/>
    </location>
    <ligand>
        <name>substrate</name>
    </ligand>
</feature>
<dbReference type="Pfam" id="PF00884">
    <property type="entry name" value="Sulfatase"/>
    <property type="match status" value="1"/>
</dbReference>
<evidence type="ECO:0000256" key="2">
    <source>
        <dbReference type="ARBA" id="ARBA00022475"/>
    </source>
</evidence>
<evidence type="ECO:0000256" key="3">
    <source>
        <dbReference type="ARBA" id="ARBA00022692"/>
    </source>
</evidence>
<comment type="subcellular location">
    <subcellularLocation>
        <location evidence="1">Cell membrane</location>
        <topology evidence="1">Multi-pass membrane protein</topology>
    </subcellularLocation>
</comment>